<keyword evidence="2" id="KW-0698">rRNA processing</keyword>
<evidence type="ECO:0000256" key="5">
    <source>
        <dbReference type="ARBA" id="ARBA00023242"/>
    </source>
</evidence>
<feature type="domain" description="U3 small nucleolar RNA-associated protein 15 C-terminal" evidence="7">
    <location>
        <begin position="364"/>
        <end position="496"/>
    </location>
</feature>
<organism evidence="8 9">
    <name type="scientific">Triparma laevis f. longispina</name>
    <dbReference type="NCBI Taxonomy" id="1714387"/>
    <lineage>
        <taxon>Eukaryota</taxon>
        <taxon>Sar</taxon>
        <taxon>Stramenopiles</taxon>
        <taxon>Ochrophyta</taxon>
        <taxon>Bolidophyceae</taxon>
        <taxon>Parmales</taxon>
        <taxon>Triparmaceae</taxon>
        <taxon>Triparma</taxon>
    </lineage>
</organism>
<dbReference type="Pfam" id="PF09384">
    <property type="entry name" value="UTP15_C"/>
    <property type="match status" value="1"/>
</dbReference>
<accession>A0A9W7FT90</accession>
<dbReference type="InterPro" id="IPR018983">
    <property type="entry name" value="U3_snoRNA-assocProt_15_C"/>
</dbReference>
<dbReference type="Proteomes" id="UP001165122">
    <property type="component" value="Unassembled WGS sequence"/>
</dbReference>
<sequence>MSFTPSASTLPANATHANLIKDEPESGFWKGFNTPLYLNLISNAPPTSISTNPATSTLCITGGPRLTFFTPTATSYTSKLVSSPSPVWCHSHRSDGKLISFGGENGLFRVITSNNNTYTTLRTFDSKNIKGSIRSTSFLPSGSTVLSTADDGYLRVYDVKEGIEINEIKASNDSIRSLTTGIFKSNNIVATGGYDGLIKFWDVESCDNLGEIECGEGINCMVLLKDGETLISGSGATLNVYALKKTGDGGIEGRLLHSSKNHTKSITSLTYSITLNRLTSTCASGHIKFLNLDDYTIVHGMKYPSPITCMTVNEDRIIVGMSGGGISVKIRGKKGVNAEGGKKRKALSGTYSHFTRGKNEVIGKDDYRVTLESKKKLSKWDKDIKGFKYNSALKTALESRNPKVVVEVLNTLEVRRGLEQSLLGLESNEVDDIINFLCRYLPAPEYTKTLVKVCGVVVEKYGGDKEFEEGFGRLREVVREEIGVRGKLWKLGGGIEGVIRERKIKDLE</sequence>
<dbReference type="InterPro" id="IPR019775">
    <property type="entry name" value="WD40_repeat_CS"/>
</dbReference>
<dbReference type="SMART" id="SM00320">
    <property type="entry name" value="WD40"/>
    <property type="match status" value="4"/>
</dbReference>
<comment type="subcellular location">
    <subcellularLocation>
        <location evidence="1">Nucleus</location>
        <location evidence="1">Nucleolus</location>
    </subcellularLocation>
</comment>
<dbReference type="Gene3D" id="2.130.10.10">
    <property type="entry name" value="YVTN repeat-like/Quinoprotein amine dehydrogenase"/>
    <property type="match status" value="1"/>
</dbReference>
<comment type="caution">
    <text evidence="8">The sequence shown here is derived from an EMBL/GenBank/DDBJ whole genome shotgun (WGS) entry which is preliminary data.</text>
</comment>
<evidence type="ECO:0000256" key="2">
    <source>
        <dbReference type="ARBA" id="ARBA00022552"/>
    </source>
</evidence>
<dbReference type="OrthoDB" id="431715at2759"/>
<keyword evidence="9" id="KW-1185">Reference proteome</keyword>
<evidence type="ECO:0000256" key="3">
    <source>
        <dbReference type="ARBA" id="ARBA00022574"/>
    </source>
</evidence>
<dbReference type="InterPro" id="IPR001680">
    <property type="entry name" value="WD40_rpt"/>
</dbReference>
<dbReference type="Pfam" id="PF00400">
    <property type="entry name" value="WD40"/>
    <property type="match status" value="2"/>
</dbReference>
<evidence type="ECO:0000256" key="4">
    <source>
        <dbReference type="ARBA" id="ARBA00022737"/>
    </source>
</evidence>
<evidence type="ECO:0000313" key="8">
    <source>
        <dbReference type="EMBL" id="GMI17561.1"/>
    </source>
</evidence>
<dbReference type="PROSITE" id="PS00678">
    <property type="entry name" value="WD_REPEATS_1"/>
    <property type="match status" value="1"/>
</dbReference>
<proteinExistence type="predicted"/>
<keyword evidence="3 6" id="KW-0853">WD repeat</keyword>
<dbReference type="InterPro" id="IPR036322">
    <property type="entry name" value="WD40_repeat_dom_sf"/>
</dbReference>
<evidence type="ECO:0000313" key="9">
    <source>
        <dbReference type="Proteomes" id="UP001165122"/>
    </source>
</evidence>
<keyword evidence="5" id="KW-0539">Nucleus</keyword>
<dbReference type="PANTHER" id="PTHR19924:SF26">
    <property type="entry name" value="U3 SMALL NUCLEOLAR RNA-ASSOCIATED PROTEIN 15 HOMOLOG"/>
    <property type="match status" value="1"/>
</dbReference>
<gene>
    <name evidence="8" type="ORF">TrLO_g3907</name>
</gene>
<dbReference type="GO" id="GO:0006364">
    <property type="term" value="P:rRNA processing"/>
    <property type="evidence" value="ECO:0007669"/>
    <property type="project" value="UniProtKB-KW"/>
</dbReference>
<keyword evidence="4" id="KW-0677">Repeat</keyword>
<reference evidence="9" key="1">
    <citation type="journal article" date="2023" name="Commun. Biol.">
        <title>Genome analysis of Parmales, the sister group of diatoms, reveals the evolutionary specialization of diatoms from phago-mixotrophs to photoautotrophs.</title>
        <authorList>
            <person name="Ban H."/>
            <person name="Sato S."/>
            <person name="Yoshikawa S."/>
            <person name="Yamada K."/>
            <person name="Nakamura Y."/>
            <person name="Ichinomiya M."/>
            <person name="Sato N."/>
            <person name="Blanc-Mathieu R."/>
            <person name="Endo H."/>
            <person name="Kuwata A."/>
            <person name="Ogata H."/>
        </authorList>
    </citation>
    <scope>NUCLEOTIDE SEQUENCE [LARGE SCALE GENOMIC DNA]</scope>
    <source>
        <strain evidence="9">NIES 3700</strain>
    </source>
</reference>
<dbReference type="PROSITE" id="PS50082">
    <property type="entry name" value="WD_REPEATS_2"/>
    <property type="match status" value="2"/>
</dbReference>
<evidence type="ECO:0000256" key="6">
    <source>
        <dbReference type="PROSITE-ProRule" id="PRU00221"/>
    </source>
</evidence>
<dbReference type="AlphaFoldDB" id="A0A9W7FT90"/>
<dbReference type="PANTHER" id="PTHR19924">
    <property type="entry name" value="UTP15 U3 SMALL NUCLEOLAR RNA-ASSOCIATED PROTEIN 15 FAMILY MEMBER"/>
    <property type="match status" value="1"/>
</dbReference>
<dbReference type="GO" id="GO:0045943">
    <property type="term" value="P:positive regulation of transcription by RNA polymerase I"/>
    <property type="evidence" value="ECO:0007669"/>
    <property type="project" value="TreeGrafter"/>
</dbReference>
<feature type="repeat" description="WD" evidence="6">
    <location>
        <begin position="185"/>
        <end position="211"/>
    </location>
</feature>
<name>A0A9W7FT90_9STRA</name>
<dbReference type="SUPFAM" id="SSF50978">
    <property type="entry name" value="WD40 repeat-like"/>
    <property type="match status" value="1"/>
</dbReference>
<dbReference type="EMBL" id="BRXW01000297">
    <property type="protein sequence ID" value="GMI17561.1"/>
    <property type="molecule type" value="Genomic_DNA"/>
</dbReference>
<protein>
    <recommendedName>
        <fullName evidence="7">U3 small nucleolar RNA-associated protein 15 C-terminal domain-containing protein</fullName>
    </recommendedName>
</protein>
<evidence type="ECO:0000259" key="7">
    <source>
        <dbReference type="Pfam" id="PF09384"/>
    </source>
</evidence>
<evidence type="ECO:0000256" key="1">
    <source>
        <dbReference type="ARBA" id="ARBA00004604"/>
    </source>
</evidence>
<dbReference type="GO" id="GO:0005730">
    <property type="term" value="C:nucleolus"/>
    <property type="evidence" value="ECO:0007669"/>
    <property type="project" value="UniProtKB-SubCell"/>
</dbReference>
<dbReference type="InterPro" id="IPR015943">
    <property type="entry name" value="WD40/YVTN_repeat-like_dom_sf"/>
</dbReference>
<feature type="repeat" description="WD" evidence="6">
    <location>
        <begin position="126"/>
        <end position="167"/>
    </location>
</feature>